<dbReference type="InterPro" id="IPR001296">
    <property type="entry name" value="Glyco_trans_1"/>
</dbReference>
<accession>A0A7M1WC48</accession>
<sequence length="366" mass="41115">MSKKIVHLVPILKSGGAPINVLRFIKGSLKINDYYNFMISKSGCKNLEKDASEYCDAYFDVDLSKVSLNSLLKTYRIVRDLEPDILHTNGKCGLFYGMLLYPLFRKKIKFIHTYRGFYLPEGKFKFLHTFLEKLYSSVVSCSICVSNSEKEKVINSLGYDLNVKVIPNGISVSKKTLPSRISDVIGRYEINIVSLSRICEQKDIISMLESFKLFYKAGASLHIIGGIPSQQSDYNKKVKELIASDSIFEHVYFWGDLPNASSLLYGFDIYLSTARFEGLPTAIIEAGLSELPVVATPCVGNIDLINQSTGYLVPSFNSRDISNSLEQCFLEYGTKTQLEKISNNLVQSKTFSVENNIDKISAVYGF</sequence>
<dbReference type="Gene3D" id="3.40.50.2000">
    <property type="entry name" value="Glycogen Phosphorylase B"/>
    <property type="match status" value="2"/>
</dbReference>
<organism evidence="3">
    <name type="scientific">Vibrio parahaemolyticus</name>
    <dbReference type="NCBI Taxonomy" id="670"/>
    <lineage>
        <taxon>Bacteria</taxon>
        <taxon>Pseudomonadati</taxon>
        <taxon>Pseudomonadota</taxon>
        <taxon>Gammaproteobacteria</taxon>
        <taxon>Vibrionales</taxon>
        <taxon>Vibrionaceae</taxon>
        <taxon>Vibrio</taxon>
    </lineage>
</organism>
<dbReference type="Pfam" id="PF13439">
    <property type="entry name" value="Glyco_transf_4"/>
    <property type="match status" value="1"/>
</dbReference>
<dbReference type="PANTHER" id="PTHR12526:SF630">
    <property type="entry name" value="GLYCOSYLTRANSFERASE"/>
    <property type="match status" value="1"/>
</dbReference>
<reference evidence="3" key="1">
    <citation type="submission" date="2020-08" db="EMBL/GenBank/DDBJ databases">
        <title>Genetic structure, function and evolution of capsule biosynthesis loci in Vibrio parahaemolyticus.</title>
        <authorList>
            <person name="Li L."/>
            <person name="Bian S."/>
        </authorList>
    </citation>
    <scope>NUCLEOTIDE SEQUENCE</scope>
    <source>
        <strain evidence="3">VP358</strain>
    </source>
</reference>
<dbReference type="GO" id="GO:0016757">
    <property type="term" value="F:glycosyltransferase activity"/>
    <property type="evidence" value="ECO:0007669"/>
    <property type="project" value="UniProtKB-ARBA"/>
</dbReference>
<dbReference type="InterPro" id="IPR028098">
    <property type="entry name" value="Glyco_trans_4-like_N"/>
</dbReference>
<proteinExistence type="predicted"/>
<protein>
    <submittedName>
        <fullName evidence="3">Uncharacterized protein</fullName>
    </submittedName>
</protein>
<dbReference type="Pfam" id="PF00534">
    <property type="entry name" value="Glycos_transf_1"/>
    <property type="match status" value="1"/>
</dbReference>
<evidence type="ECO:0000259" key="1">
    <source>
        <dbReference type="Pfam" id="PF00534"/>
    </source>
</evidence>
<evidence type="ECO:0000259" key="2">
    <source>
        <dbReference type="Pfam" id="PF13439"/>
    </source>
</evidence>
<gene>
    <name evidence="3" type="ORF">VP358_00024</name>
</gene>
<dbReference type="AlphaFoldDB" id="A0A7M1WC48"/>
<dbReference type="SUPFAM" id="SSF53756">
    <property type="entry name" value="UDP-Glycosyltransferase/glycogen phosphorylase"/>
    <property type="match status" value="1"/>
</dbReference>
<dbReference type="PANTHER" id="PTHR12526">
    <property type="entry name" value="GLYCOSYLTRANSFERASE"/>
    <property type="match status" value="1"/>
</dbReference>
<dbReference type="EMBL" id="MT898274">
    <property type="protein sequence ID" value="QOS24666.1"/>
    <property type="molecule type" value="Genomic_DNA"/>
</dbReference>
<name>A0A7M1WC48_VIBPH</name>
<evidence type="ECO:0000313" key="3">
    <source>
        <dbReference type="EMBL" id="QOS24666.1"/>
    </source>
</evidence>
<feature type="domain" description="Glycosyl transferase family 1" evidence="1">
    <location>
        <begin position="192"/>
        <end position="334"/>
    </location>
</feature>
<feature type="domain" description="Glycosyltransferase subfamily 4-like N-terminal" evidence="2">
    <location>
        <begin position="67"/>
        <end position="173"/>
    </location>
</feature>